<keyword evidence="2" id="KW-1185">Reference proteome</keyword>
<dbReference type="Proteomes" id="UP000250235">
    <property type="component" value="Unassembled WGS sequence"/>
</dbReference>
<accession>A0A2Z7C4M8</accession>
<sequence>MEVQNLVGRRLDQGGRTILEGRLVCAFVRCMVVHDVLRSSHVTHGSNKVWSSWDWLDLGVVQPMGLRPWAAEGGDRRLLECVVLGGVRRMSRVCEGLGSVQLDRFYGFGWTGSVKGIFEKKNGGIEVTCGKIDDERIRDAGPGRVKPAATYVGLRLINRTWSTLHGYDSYVFMLRYFMPHYSTRCVLGKWIYLVTHAMSLLDLQDVCMVIGSLATLDLPMVVDLIGIFVLKGPYCTLTMTDWFLQALSVIPRGSWGDVARCFTMIRSLDLPMVVDLIGIFVLKGPYCTLTMTDWFLQALSVIPRGSWGDVARCFTMIRWVSPKM</sequence>
<evidence type="ECO:0000313" key="2">
    <source>
        <dbReference type="Proteomes" id="UP000250235"/>
    </source>
</evidence>
<gene>
    <name evidence="1" type="ORF">F511_21444</name>
</gene>
<reference evidence="1 2" key="1">
    <citation type="journal article" date="2015" name="Proc. Natl. Acad. Sci. U.S.A.">
        <title>The resurrection genome of Boea hygrometrica: A blueprint for survival of dehydration.</title>
        <authorList>
            <person name="Xiao L."/>
            <person name="Yang G."/>
            <person name="Zhang L."/>
            <person name="Yang X."/>
            <person name="Zhao S."/>
            <person name="Ji Z."/>
            <person name="Zhou Q."/>
            <person name="Hu M."/>
            <person name="Wang Y."/>
            <person name="Chen M."/>
            <person name="Xu Y."/>
            <person name="Jin H."/>
            <person name="Xiao X."/>
            <person name="Hu G."/>
            <person name="Bao F."/>
            <person name="Hu Y."/>
            <person name="Wan P."/>
            <person name="Li L."/>
            <person name="Deng X."/>
            <person name="Kuang T."/>
            <person name="Xiang C."/>
            <person name="Zhu J.K."/>
            <person name="Oliver M.J."/>
            <person name="He Y."/>
        </authorList>
    </citation>
    <scope>NUCLEOTIDE SEQUENCE [LARGE SCALE GENOMIC DNA]</scope>
    <source>
        <strain evidence="2">cv. XS01</strain>
    </source>
</reference>
<dbReference type="AlphaFoldDB" id="A0A2Z7C4M8"/>
<protein>
    <submittedName>
        <fullName evidence="1">Uncharacterized protein</fullName>
    </submittedName>
</protein>
<name>A0A2Z7C4M8_9LAMI</name>
<evidence type="ECO:0000313" key="1">
    <source>
        <dbReference type="EMBL" id="KZV41667.1"/>
    </source>
</evidence>
<dbReference type="EMBL" id="KQ999408">
    <property type="protein sequence ID" value="KZV41667.1"/>
    <property type="molecule type" value="Genomic_DNA"/>
</dbReference>
<organism evidence="1 2">
    <name type="scientific">Dorcoceras hygrometricum</name>
    <dbReference type="NCBI Taxonomy" id="472368"/>
    <lineage>
        <taxon>Eukaryota</taxon>
        <taxon>Viridiplantae</taxon>
        <taxon>Streptophyta</taxon>
        <taxon>Embryophyta</taxon>
        <taxon>Tracheophyta</taxon>
        <taxon>Spermatophyta</taxon>
        <taxon>Magnoliopsida</taxon>
        <taxon>eudicotyledons</taxon>
        <taxon>Gunneridae</taxon>
        <taxon>Pentapetalae</taxon>
        <taxon>asterids</taxon>
        <taxon>lamiids</taxon>
        <taxon>Lamiales</taxon>
        <taxon>Gesneriaceae</taxon>
        <taxon>Didymocarpoideae</taxon>
        <taxon>Trichosporeae</taxon>
        <taxon>Loxocarpinae</taxon>
        <taxon>Dorcoceras</taxon>
    </lineage>
</organism>
<proteinExistence type="predicted"/>